<evidence type="ECO:0000313" key="10">
    <source>
        <dbReference type="EMBL" id="QEM20966.1"/>
    </source>
</evidence>
<dbReference type="Pfam" id="PF00729">
    <property type="entry name" value="Viral_coat"/>
    <property type="match status" value="1"/>
</dbReference>
<dbReference type="InterPro" id="IPR029053">
    <property type="entry name" value="Viral_coat"/>
</dbReference>
<evidence type="ECO:0000256" key="1">
    <source>
        <dbReference type="ARBA" id="ARBA00004328"/>
    </source>
</evidence>
<evidence type="ECO:0000256" key="4">
    <source>
        <dbReference type="ARBA" id="ARBA00022561"/>
    </source>
</evidence>
<feature type="region of interest" description="Disordered" evidence="7">
    <location>
        <begin position="55"/>
        <end position="76"/>
    </location>
</feature>
<evidence type="ECO:0000256" key="3">
    <source>
        <dbReference type="ARBA" id="ARBA00018091"/>
    </source>
</evidence>
<keyword evidence="6" id="KW-1142">T=3 icosahedral capsid protein</keyword>
<keyword evidence="8" id="KW-1133">Transmembrane helix</keyword>
<evidence type="ECO:0000313" key="11">
    <source>
        <dbReference type="Proteomes" id="UP000681756"/>
    </source>
</evidence>
<feature type="compositionally biased region" description="Basic residues" evidence="7">
    <location>
        <begin position="63"/>
        <end position="73"/>
    </location>
</feature>
<evidence type="ECO:0000256" key="7">
    <source>
        <dbReference type="SAM" id="MobiDB-lite"/>
    </source>
</evidence>
<sequence length="327" mass="35617">MSYKLSCIPALLGPGLLTIFVWWGVSQTNLLKKAMAPKRMTMGQLAQALKNTMVSNTPPSAAQKRRRRRRRARNITGSSQMIQAPTASGAIFKIARPLVGGRRASLPIEHVEQVLIVAQGQSTFVADIINLVPVSFSWLTPMAVQFSEYRWLSLTVIYMPEVGTNTAGAISMGFKFDITDTAPNDPASLANLEGFVTAPVWAGYDGAGLLNTEVPLPTKFPPGAVATCLDVKRLTKPWYQFKSDPPITDEGNIYSPAQLCVGVSGNGATSTTGRLYVRYRIELVHPMSASDNEVRILGQTKRDNEDVPPPQRDPSSKVTPSKDVKCI</sequence>
<feature type="transmembrane region" description="Helical" evidence="8">
    <location>
        <begin position="7"/>
        <end position="25"/>
    </location>
</feature>
<keyword evidence="8" id="KW-0812">Transmembrane</keyword>
<keyword evidence="8" id="KW-0472">Membrane</keyword>
<comment type="similarity">
    <text evidence="2">Belongs to the icosahedral plant coat protein family.</text>
</comment>
<feature type="unsure residue" description="D or N" evidence="10">
    <location>
        <position position="244"/>
    </location>
</feature>
<dbReference type="Gene3D" id="2.60.120.20">
    <property type="match status" value="1"/>
</dbReference>
<dbReference type="InterPro" id="IPR000937">
    <property type="entry name" value="Capsid_prot_S-dom_vir"/>
</dbReference>
<dbReference type="GO" id="GO:0039617">
    <property type="term" value="C:T=3 icosahedral viral capsid"/>
    <property type="evidence" value="ECO:0007669"/>
    <property type="project" value="UniProtKB-KW"/>
</dbReference>
<keyword evidence="4" id="KW-0167">Capsid protein</keyword>
<feature type="domain" description="Icosahedral viral capsid protein S" evidence="9">
    <location>
        <begin position="81"/>
        <end position="288"/>
    </location>
</feature>
<organism evidence="10 11">
    <name type="scientific">Physalis rugose mosaic virus</name>
    <dbReference type="NCBI Taxonomy" id="2607629"/>
    <lineage>
        <taxon>Viruses</taxon>
        <taxon>Riboviria</taxon>
        <taxon>Orthornavirae</taxon>
        <taxon>Pisuviricota</taxon>
        <taxon>Pisoniviricetes</taxon>
        <taxon>Sobelivirales</taxon>
        <taxon>Solemoviridae</taxon>
        <taxon>Sobemovirus</taxon>
        <taxon>Sobemovirus PHYRMV</taxon>
    </lineage>
</organism>
<reference evidence="10" key="1">
    <citation type="journal article" date="2019" name="Arch. Virol.">
        <title>Molecular and biological characterization of a putative new sobemovirus infecting Physalis peruviana.</title>
        <authorList>
            <person name="Farina A.E."/>
            <person name="Gorayeb E.S."/>
            <person name="Camelo-Garcia V.M."/>
            <person name="Bonin J."/>
            <person name="Nagata T."/>
            <person name="Silva J.M.F."/>
            <person name="Bogo A."/>
            <person name="Rezende J.A.M."/>
            <person name="da Silva F.N."/>
            <person name="Kitajima E.W."/>
        </authorList>
    </citation>
    <scope>NUCLEOTIDE SEQUENCE</scope>
    <source>
        <strain evidence="10">Piracicaba</strain>
    </source>
</reference>
<comment type="subcellular location">
    <subcellularLocation>
        <location evidence="1">Virion</location>
    </subcellularLocation>
</comment>
<dbReference type="Proteomes" id="UP000681756">
    <property type="component" value="Segment"/>
</dbReference>
<evidence type="ECO:0000256" key="6">
    <source>
        <dbReference type="ARBA" id="ARBA00023060"/>
    </source>
</evidence>
<keyword evidence="11" id="KW-1185">Reference proteome</keyword>
<dbReference type="PROSITE" id="PS00555">
    <property type="entry name" value="ICOSAH_VIR_COAT_S"/>
    <property type="match status" value="1"/>
</dbReference>
<evidence type="ECO:0000256" key="8">
    <source>
        <dbReference type="SAM" id="Phobius"/>
    </source>
</evidence>
<dbReference type="SUPFAM" id="SSF88633">
    <property type="entry name" value="Positive stranded ssRNA viruses"/>
    <property type="match status" value="1"/>
</dbReference>
<dbReference type="PRINTS" id="PR00233">
    <property type="entry name" value="ICOSAHEDRAL"/>
</dbReference>
<dbReference type="GO" id="GO:0005198">
    <property type="term" value="F:structural molecule activity"/>
    <property type="evidence" value="ECO:0007669"/>
    <property type="project" value="InterPro"/>
</dbReference>
<proteinExistence type="inferred from homology"/>
<reference evidence="10" key="2">
    <citation type="submission" date="2019-03" db="EMBL/GenBank/DDBJ databases">
        <authorList>
            <person name="Esquivel A."/>
            <person name="Gorayeb E."/>
            <person name="Camelo-Garcia V."/>
            <person name="Bonin J."/>
            <person name="Nagata T."/>
            <person name="Silva J."/>
            <person name="Bogo A."/>
            <person name="Rezende J."/>
            <person name="da Silva F.N."/>
            <person name="Kitajima E."/>
        </authorList>
    </citation>
    <scope>NUCLEOTIDE SEQUENCE</scope>
    <source>
        <strain evidence="10">Piracicaba</strain>
    </source>
</reference>
<keyword evidence="5" id="KW-0946">Virion</keyword>
<evidence type="ECO:0000256" key="2">
    <source>
        <dbReference type="ARBA" id="ARBA00007446"/>
    </source>
</evidence>
<protein>
    <recommendedName>
        <fullName evidence="3">Capsid protein</fullName>
    </recommendedName>
</protein>
<evidence type="ECO:0000256" key="5">
    <source>
        <dbReference type="ARBA" id="ARBA00022844"/>
    </source>
</evidence>
<dbReference type="EMBL" id="MK681145">
    <property type="protein sequence ID" value="QEM20966.1"/>
    <property type="molecule type" value="Genomic_RNA"/>
</dbReference>
<feature type="region of interest" description="Disordered" evidence="7">
    <location>
        <begin position="298"/>
        <end position="327"/>
    </location>
</feature>
<evidence type="ECO:0000259" key="9">
    <source>
        <dbReference type="Pfam" id="PF00729"/>
    </source>
</evidence>
<accession>A0A5C1IUE1</accession>
<name>A0A5C1IUE1_9VIRU</name>